<evidence type="ECO:0000259" key="14">
    <source>
        <dbReference type="PROSITE" id="PS50893"/>
    </source>
</evidence>
<dbReference type="InterPro" id="IPR050250">
    <property type="entry name" value="Macrolide_Exporter_MacB"/>
</dbReference>
<dbReference type="InterPro" id="IPR003593">
    <property type="entry name" value="AAA+_ATPase"/>
</dbReference>
<dbReference type="GO" id="GO:0005524">
    <property type="term" value="F:ATP binding"/>
    <property type="evidence" value="ECO:0007669"/>
    <property type="project" value="UniProtKB-KW"/>
</dbReference>
<dbReference type="SUPFAM" id="SSF52540">
    <property type="entry name" value="P-loop containing nucleoside triphosphate hydrolases"/>
    <property type="match status" value="1"/>
</dbReference>
<sequence length="653" mass="70894">MPQPLLQLDNITRQFPAGEQTVTVLKDIHLTIHSGEMVAIVGASGSGKSTLMNILGCLDKPSSGTYRIAGRATNQLAPDDLAELRREHFGFIFQRYHLLGDLTAASNVEVPAIYAGTERQKRKERAIALLTRLGLEERTSYRPSQLSGGQQQRVSIARALMNGGQIILADEPTGALDKHSGQEVLKILKDLHQQGHTVVIVTHDMQIAEHAERIIEISDGSIIADRVNHQQQNVTTAKRDSSSHSTKTNNGWLALRDRFVDAFKMALLAMFSQRLRTFLTMLGIIIGIASVVSVVALGEGSRQKILADISSMGTSTLEVFPGSDFGDQKAGSIHTLRASDADALSQQSYVHSVTPSISTSTIFRVNNQSVSGTVNGVGQQFFDVRGYKMELGMSFNQSSVDSLAQDVVIDANTREKLFGKNSNPLGQVILLGNLPARIIGVAKEQQGGFGSSESLNVWLPYTTVMNRMLGQSYLRSITVRIKDNIDMDVAEQGVTKLLTQRHGTQDFFIFNTDNIRQTIEKTTATMALLVSMIAVISLIVGGIGVMNIMLVSVTERTREIGVRMAVGARSSDIMQQFLIEAILVCLLGGTLGVGLALGIGAIFDSLVSSFSMIYSITSIVAAFICSTLIGVIFGFFPARRAAQMDPIHALERE</sequence>
<dbReference type="CDD" id="cd03255">
    <property type="entry name" value="ABC_MJ0796_LolCDE_FtsE"/>
    <property type="match status" value="1"/>
</dbReference>
<evidence type="ECO:0000313" key="16">
    <source>
        <dbReference type="Proteomes" id="UP001059610"/>
    </source>
</evidence>
<dbReference type="InterPro" id="IPR003439">
    <property type="entry name" value="ABC_transporter-like_ATP-bd"/>
</dbReference>
<organism evidence="15 16">
    <name type="scientific">Pragia fontium</name>
    <dbReference type="NCBI Taxonomy" id="82985"/>
    <lineage>
        <taxon>Bacteria</taxon>
        <taxon>Pseudomonadati</taxon>
        <taxon>Pseudomonadota</taxon>
        <taxon>Gammaproteobacteria</taxon>
        <taxon>Enterobacterales</taxon>
        <taxon>Budviciaceae</taxon>
        <taxon>Pragia</taxon>
    </lineage>
</organism>
<dbReference type="Pfam" id="PF00005">
    <property type="entry name" value="ABC_tran"/>
    <property type="match status" value="1"/>
</dbReference>
<keyword evidence="6" id="KW-0547">Nucleotide-binding</keyword>
<dbReference type="PROSITE" id="PS50893">
    <property type="entry name" value="ABC_TRANSPORTER_2"/>
    <property type="match status" value="1"/>
</dbReference>
<feature type="transmembrane region" description="Helical" evidence="13">
    <location>
        <begin position="526"/>
        <end position="550"/>
    </location>
</feature>
<keyword evidence="2" id="KW-0813">Transport</keyword>
<comment type="similarity">
    <text evidence="11">Belongs to the ABC transporter superfamily. Macrolide exporter (TC 3.A.1.122) family.</text>
</comment>
<keyword evidence="9 13" id="KW-1133">Transmembrane helix</keyword>
<accession>A0ABQ5LLX7</accession>
<dbReference type="EMBL" id="BRLJ01000007">
    <property type="protein sequence ID" value="GKX63877.1"/>
    <property type="molecule type" value="Genomic_DNA"/>
</dbReference>
<dbReference type="InterPro" id="IPR027417">
    <property type="entry name" value="P-loop_NTPase"/>
</dbReference>
<proteinExistence type="inferred from homology"/>
<keyword evidence="5 13" id="KW-0812">Transmembrane</keyword>
<dbReference type="Pfam" id="PF02687">
    <property type="entry name" value="FtsX"/>
    <property type="match status" value="1"/>
</dbReference>
<evidence type="ECO:0000256" key="10">
    <source>
        <dbReference type="ARBA" id="ARBA00023136"/>
    </source>
</evidence>
<evidence type="ECO:0000256" key="8">
    <source>
        <dbReference type="ARBA" id="ARBA00022967"/>
    </source>
</evidence>
<keyword evidence="10 13" id="KW-0472">Membrane</keyword>
<keyword evidence="7 15" id="KW-0067">ATP-binding</keyword>
<dbReference type="Proteomes" id="UP001059610">
    <property type="component" value="Unassembled WGS sequence"/>
</dbReference>
<evidence type="ECO:0000256" key="3">
    <source>
        <dbReference type="ARBA" id="ARBA00022475"/>
    </source>
</evidence>
<dbReference type="PROSITE" id="PS00211">
    <property type="entry name" value="ABC_TRANSPORTER_1"/>
    <property type="match status" value="1"/>
</dbReference>
<evidence type="ECO:0000313" key="15">
    <source>
        <dbReference type="EMBL" id="GKX63877.1"/>
    </source>
</evidence>
<evidence type="ECO:0000256" key="2">
    <source>
        <dbReference type="ARBA" id="ARBA00022448"/>
    </source>
</evidence>
<comment type="caution">
    <text evidence="15">The sequence shown here is derived from an EMBL/GenBank/DDBJ whole genome shotgun (WGS) entry which is preliminary data.</text>
</comment>
<dbReference type="RefSeq" id="WP_261822143.1">
    <property type="nucleotide sequence ID" value="NZ_BRLJ01000007.1"/>
</dbReference>
<evidence type="ECO:0000256" key="9">
    <source>
        <dbReference type="ARBA" id="ARBA00022989"/>
    </source>
</evidence>
<gene>
    <name evidence="15" type="primary">macB</name>
    <name evidence="15" type="ORF">SOASR032_24460</name>
</gene>
<dbReference type="Pfam" id="PF12704">
    <property type="entry name" value="MacB_PCD"/>
    <property type="match status" value="1"/>
</dbReference>
<keyword evidence="8" id="KW-1278">Translocase</keyword>
<dbReference type="PANTHER" id="PTHR30572">
    <property type="entry name" value="MEMBRANE COMPONENT OF TRANSPORTER-RELATED"/>
    <property type="match status" value="1"/>
</dbReference>
<dbReference type="InterPro" id="IPR017871">
    <property type="entry name" value="ABC_transporter-like_CS"/>
</dbReference>
<evidence type="ECO:0000256" key="6">
    <source>
        <dbReference type="ARBA" id="ARBA00022741"/>
    </source>
</evidence>
<evidence type="ECO:0000256" key="1">
    <source>
        <dbReference type="ARBA" id="ARBA00004429"/>
    </source>
</evidence>
<reference evidence="15" key="1">
    <citation type="submission" date="2022-06" db="EMBL/GenBank/DDBJ databases">
        <title>Draft genome sequences of Pragia fontium str. JCM24417.</title>
        <authorList>
            <person name="Wakabayashi Y."/>
            <person name="Kojima K."/>
        </authorList>
    </citation>
    <scope>NUCLEOTIDE SEQUENCE</scope>
    <source>
        <strain evidence="15">JCM 24417</strain>
    </source>
</reference>
<evidence type="ECO:0000256" key="4">
    <source>
        <dbReference type="ARBA" id="ARBA00022519"/>
    </source>
</evidence>
<feature type="transmembrane region" description="Helical" evidence="13">
    <location>
        <begin position="577"/>
        <end position="603"/>
    </location>
</feature>
<evidence type="ECO:0000256" key="5">
    <source>
        <dbReference type="ARBA" id="ARBA00022692"/>
    </source>
</evidence>
<dbReference type="Gene3D" id="3.40.50.300">
    <property type="entry name" value="P-loop containing nucleotide triphosphate hydrolases"/>
    <property type="match status" value="1"/>
</dbReference>
<feature type="transmembrane region" description="Helical" evidence="13">
    <location>
        <begin position="609"/>
        <end position="636"/>
    </location>
</feature>
<keyword evidence="4" id="KW-0997">Cell inner membrane</keyword>
<dbReference type="InterPro" id="IPR025857">
    <property type="entry name" value="MacB_PCD"/>
</dbReference>
<dbReference type="InterPro" id="IPR003838">
    <property type="entry name" value="ABC3_permease_C"/>
</dbReference>
<dbReference type="InterPro" id="IPR017911">
    <property type="entry name" value="MacB-like_ATP-bd"/>
</dbReference>
<protein>
    <recommendedName>
        <fullName evidence="12">Pyoverdine export ATP-binding/permease protein PvdT</fullName>
    </recommendedName>
</protein>
<dbReference type="PANTHER" id="PTHR30572:SF14">
    <property type="entry name" value="MACROLIDE EXPORT ATP-BINDING_PERMEASE PROTEIN MACB"/>
    <property type="match status" value="1"/>
</dbReference>
<keyword evidence="3" id="KW-1003">Cell membrane</keyword>
<name>A0ABQ5LLX7_9GAMM</name>
<evidence type="ECO:0000256" key="13">
    <source>
        <dbReference type="SAM" id="Phobius"/>
    </source>
</evidence>
<keyword evidence="16" id="KW-1185">Reference proteome</keyword>
<evidence type="ECO:0000256" key="11">
    <source>
        <dbReference type="ARBA" id="ARBA00038388"/>
    </source>
</evidence>
<feature type="transmembrane region" description="Helical" evidence="13">
    <location>
        <begin position="278"/>
        <end position="298"/>
    </location>
</feature>
<dbReference type="SMART" id="SM00382">
    <property type="entry name" value="AAA"/>
    <property type="match status" value="1"/>
</dbReference>
<feature type="domain" description="ABC transporter" evidence="14">
    <location>
        <begin position="6"/>
        <end position="244"/>
    </location>
</feature>
<comment type="subcellular location">
    <subcellularLocation>
        <location evidence="1">Cell inner membrane</location>
        <topology evidence="1">Multi-pass membrane protein</topology>
    </subcellularLocation>
</comment>
<evidence type="ECO:0000256" key="7">
    <source>
        <dbReference type="ARBA" id="ARBA00022840"/>
    </source>
</evidence>
<evidence type="ECO:0000256" key="12">
    <source>
        <dbReference type="ARBA" id="ARBA00041199"/>
    </source>
</evidence>